<dbReference type="Proteomes" id="UP000503129">
    <property type="component" value="Chromosome"/>
</dbReference>
<dbReference type="EMBL" id="CP030118">
    <property type="protein sequence ID" value="QDL07687.1"/>
    <property type="molecule type" value="Genomic_DNA"/>
</dbReference>
<feature type="compositionally biased region" description="Low complexity" evidence="2">
    <location>
        <begin position="345"/>
        <end position="360"/>
    </location>
</feature>
<keyword evidence="3" id="KW-1133">Transmembrane helix</keyword>
<evidence type="ECO:0000256" key="1">
    <source>
        <dbReference type="ARBA" id="ARBA00008769"/>
    </source>
</evidence>
<keyword evidence="3" id="KW-0472">Membrane</keyword>
<dbReference type="RefSeq" id="WP_171975763.1">
    <property type="nucleotide sequence ID" value="NZ_CAWOXK010000001.1"/>
</dbReference>
<comment type="similarity">
    <text evidence="1">Belongs to the OprB family.</text>
</comment>
<feature type="region of interest" description="Disordered" evidence="2">
    <location>
        <begin position="345"/>
        <end position="388"/>
    </location>
</feature>
<organism evidence="4 5">
    <name type="scientific">Brasilonema sennae CENA114</name>
    <dbReference type="NCBI Taxonomy" id="415709"/>
    <lineage>
        <taxon>Bacteria</taxon>
        <taxon>Bacillati</taxon>
        <taxon>Cyanobacteriota</taxon>
        <taxon>Cyanophyceae</taxon>
        <taxon>Nostocales</taxon>
        <taxon>Scytonemataceae</taxon>
        <taxon>Brasilonema</taxon>
        <taxon>Bromeliae group (in: Brasilonema)</taxon>
    </lineage>
</organism>
<gene>
    <name evidence="4" type="ORF">DP114_07050</name>
</gene>
<sequence length="724" mass="77823">MRPTVLDCHKCTRPKQWNRAYFLLLSASISIFWIMAVKDACLAQQNPHNQQSSNVQFGELLQVPKPPVSSKRQKLKPQTVPPPPGISSQATDVAVASRGKPSSESVKTPTDDIKQLESGFIQQQRPVKVPKAPVKAVPPLKNVVAQNAQEQIRQISGATSLGQPNIQTAPLPPPFGTTVTQEFTAPSAPSAPTFNQVLLNSQPQQAPLPPLPGTPTPTFNQPINSQTATPFTPGLTPQLLNPSAPLRVNPQAITQSSVSTTPTTQTSNQLLNCQVVSSPTVSGTGAPTFNQLLNCQATTQSAIPNTPASTFNQLLNCQVATPSSGISTSTNQYLNCQVVSSLPVTETVPPPQTQAQTTPTVPTPPSILPPSPTPPSATPNTPQPVDRSRPLLRSTALQEPSLQVQGVYITQGSDSAARGRLSGVYPVTPQLLVGATLDLVTGENLLVDSRGEGLNINELFIATSVGGAPNLRFVLGQLDLTSYFDRNSFAKDGASQFFNPIFQTNPALSATGIASRTGLLVNWSVTDNIEAKAAVFSSSNKISDFALDGFAGEVAVRYGNAIIRGTYSTDRDAGIRDTFPESFGLARDTQRTIFGPQKNDREEAYGLNAEVFVPELKLGIFGRYGRYENRDLGKGADTYSFGLSVLDLFTPDDRLGLAYGRALSNDSLRRGDYPDVLELFYDFELLPSLRLGFTLQGRDGFEDTVLGVRVRTEFDVTPRGRKSQ</sequence>
<evidence type="ECO:0000256" key="3">
    <source>
        <dbReference type="SAM" id="Phobius"/>
    </source>
</evidence>
<feature type="region of interest" description="Disordered" evidence="2">
    <location>
        <begin position="66"/>
        <end position="112"/>
    </location>
</feature>
<evidence type="ECO:0000313" key="4">
    <source>
        <dbReference type="EMBL" id="QDL07687.1"/>
    </source>
</evidence>
<proteinExistence type="inferred from homology"/>
<evidence type="ECO:0000256" key="2">
    <source>
        <dbReference type="SAM" id="MobiDB-lite"/>
    </source>
</evidence>
<evidence type="ECO:0000313" key="5">
    <source>
        <dbReference type="Proteomes" id="UP000503129"/>
    </source>
</evidence>
<feature type="region of interest" description="Disordered" evidence="2">
    <location>
        <begin position="203"/>
        <end position="245"/>
    </location>
</feature>
<reference evidence="4 5" key="1">
    <citation type="submission" date="2018-06" db="EMBL/GenBank/DDBJ databases">
        <title>Comparative genomics of Brasilonema spp. strains.</title>
        <authorList>
            <person name="Alvarenga D.O."/>
            <person name="Fiore M.F."/>
            <person name="Varani A.M."/>
        </authorList>
    </citation>
    <scope>NUCLEOTIDE SEQUENCE [LARGE SCALE GENOMIC DNA]</scope>
    <source>
        <strain evidence="4 5">CENA114</strain>
    </source>
</reference>
<name>A0A856MF47_9CYAN</name>
<feature type="transmembrane region" description="Helical" evidence="3">
    <location>
        <begin position="20"/>
        <end position="37"/>
    </location>
</feature>
<dbReference type="InterPro" id="IPR038673">
    <property type="entry name" value="OprB_sf"/>
</dbReference>
<dbReference type="Gene3D" id="2.40.160.180">
    <property type="entry name" value="Carbohydrate-selective porin OprB"/>
    <property type="match status" value="1"/>
</dbReference>
<feature type="compositionally biased region" description="Pro residues" evidence="2">
    <location>
        <begin position="206"/>
        <end position="215"/>
    </location>
</feature>
<feature type="compositionally biased region" description="Polar residues" evidence="2">
    <location>
        <begin position="219"/>
        <end position="230"/>
    </location>
</feature>
<protein>
    <submittedName>
        <fullName evidence="4">Porin</fullName>
    </submittedName>
</protein>
<dbReference type="KEGG" id="bsen:DP114_07050"/>
<keyword evidence="5" id="KW-1185">Reference proteome</keyword>
<accession>A0A856MF47</accession>
<keyword evidence="3" id="KW-0812">Transmembrane</keyword>
<feature type="compositionally biased region" description="Pro residues" evidence="2">
    <location>
        <begin position="361"/>
        <end position="377"/>
    </location>
</feature>
<dbReference type="AlphaFoldDB" id="A0A856MF47"/>